<sequence>MYHITVRPCLLSLVILLAAACAPRIEPVAVEFRNLDLESFERGELELAVFNPNRVAVDVEALNYRLLLGTDTVALGARVEPVRVPAGDSVLASFPFDIRFSFDLILNRLTDYLDDTLRLDINGRYLVQGAFGPKRRPFRYRHQVPIRPEVEKLLRPFKRLFGED</sequence>
<dbReference type="PROSITE" id="PS51257">
    <property type="entry name" value="PROKAR_LIPOPROTEIN"/>
    <property type="match status" value="1"/>
</dbReference>
<keyword evidence="1" id="KW-0732">Signal</keyword>
<accession>A0A7V0T7E5</accession>
<dbReference type="AlphaFoldDB" id="A0A7V0T7E5"/>
<feature type="domain" description="Late embryogenesis abundant protein LEA-2 subgroup" evidence="2">
    <location>
        <begin position="47"/>
        <end position="139"/>
    </location>
</feature>
<dbReference type="SUPFAM" id="SSF117070">
    <property type="entry name" value="LEA14-like"/>
    <property type="match status" value="1"/>
</dbReference>
<evidence type="ECO:0000259" key="2">
    <source>
        <dbReference type="Pfam" id="PF03168"/>
    </source>
</evidence>
<proteinExistence type="predicted"/>
<evidence type="ECO:0000256" key="1">
    <source>
        <dbReference type="SAM" id="SignalP"/>
    </source>
</evidence>
<dbReference type="InterPro" id="IPR004864">
    <property type="entry name" value="LEA_2"/>
</dbReference>
<dbReference type="Pfam" id="PF03168">
    <property type="entry name" value="LEA_2"/>
    <property type="match status" value="1"/>
</dbReference>
<protein>
    <recommendedName>
        <fullName evidence="2">Late embryogenesis abundant protein LEA-2 subgroup domain-containing protein</fullName>
    </recommendedName>
</protein>
<feature type="signal peptide" evidence="1">
    <location>
        <begin position="1"/>
        <end position="20"/>
    </location>
</feature>
<dbReference type="Gene3D" id="2.60.40.1820">
    <property type="match status" value="1"/>
</dbReference>
<feature type="chain" id="PRO_5030819562" description="Late embryogenesis abundant protein LEA-2 subgroup domain-containing protein" evidence="1">
    <location>
        <begin position="21"/>
        <end position="164"/>
    </location>
</feature>
<evidence type="ECO:0000313" key="3">
    <source>
        <dbReference type="EMBL" id="HDR00347.1"/>
    </source>
</evidence>
<comment type="caution">
    <text evidence="3">The sequence shown here is derived from an EMBL/GenBank/DDBJ whole genome shotgun (WGS) entry which is preliminary data.</text>
</comment>
<dbReference type="EMBL" id="DSBX01000333">
    <property type="protein sequence ID" value="HDR00347.1"/>
    <property type="molecule type" value="Genomic_DNA"/>
</dbReference>
<reference evidence="3" key="1">
    <citation type="journal article" date="2020" name="mSystems">
        <title>Genome- and Community-Level Interaction Insights into Carbon Utilization and Element Cycling Functions of Hydrothermarchaeota in Hydrothermal Sediment.</title>
        <authorList>
            <person name="Zhou Z."/>
            <person name="Liu Y."/>
            <person name="Xu W."/>
            <person name="Pan J."/>
            <person name="Luo Z.H."/>
            <person name="Li M."/>
        </authorList>
    </citation>
    <scope>NUCLEOTIDE SEQUENCE [LARGE SCALE GENOMIC DNA]</scope>
    <source>
        <strain evidence="3">SpSt-1182</strain>
    </source>
</reference>
<dbReference type="Proteomes" id="UP000885672">
    <property type="component" value="Unassembled WGS sequence"/>
</dbReference>
<name>A0A7V0T7E5_UNCW3</name>
<organism evidence="3">
    <name type="scientific">candidate division WOR-3 bacterium</name>
    <dbReference type="NCBI Taxonomy" id="2052148"/>
    <lineage>
        <taxon>Bacteria</taxon>
        <taxon>Bacteria division WOR-3</taxon>
    </lineage>
</organism>
<gene>
    <name evidence="3" type="ORF">ENN51_08720</name>
</gene>